<evidence type="ECO:0000313" key="2">
    <source>
        <dbReference type="Proteomes" id="UP001178507"/>
    </source>
</evidence>
<keyword evidence="2" id="KW-1185">Reference proteome</keyword>
<comment type="caution">
    <text evidence="1">The sequence shown here is derived from an EMBL/GenBank/DDBJ whole genome shotgun (WGS) entry which is preliminary data.</text>
</comment>
<sequence length="648" mass="70854">MRAVWRLRATACIRCKRRSGTERLTRSHSGKDAIALRLSLSSPEARGDAGLASDTIHPELDHMPAYAILSHIACQSGQFGGAVVGAFPQTEDAVPCAYVTQLPDVNRIDLPWRRDAIMDELQDDPVRVARMRRDLDIPQFSQAGRIILKSLAVEAFPHADDAALEKLFYGSAVVRDNIGAFLDVDALKHLSMKILYYKKEHAFNGVTDLLAPIAHVQLTGRKLLLGAPLASIIAAFTVSESNTGVAMTVANLVKHMVGMTAKDFVSAGGFWVILNPGSLAVTPSSCLIMEYGVDDMGSTLSWPAFMRGHCDPSEIATVRADISQLLQNCCHATDKLSETHFTVADRFYVCVTELASASNVKTEQAQVLMPSTLRQTSCLLPESPSPSSPRPSHRCRRTSCLISSPCQSLLFESPSVLSLSPRRESLLFKSPSVLSLSPRRQSLLFESPSVLSLSPRRQSSSRAPAFWACQSLLFESPSVLSLSPRRESLLFKSPSVLSLSPRRQSLLFESPSVLSLSPRRQSLLFKSPSVLGLSRPSQSLLFESPSVLSLSPRRESLLFKSPSVLSLSPRRQSLLFESPSVLSLSPRRQSLLFKSPSVLGLSRPSQSLLFESPSVLSLSRPSQSLLFESPSVLSLSRPSSPLRMHRPT</sequence>
<proteinExistence type="predicted"/>
<protein>
    <submittedName>
        <fullName evidence="1">Uncharacterized protein</fullName>
    </submittedName>
</protein>
<gene>
    <name evidence="1" type="ORF">EVOR1521_LOCUS17162</name>
</gene>
<organism evidence="1 2">
    <name type="scientific">Effrenium voratum</name>
    <dbReference type="NCBI Taxonomy" id="2562239"/>
    <lineage>
        <taxon>Eukaryota</taxon>
        <taxon>Sar</taxon>
        <taxon>Alveolata</taxon>
        <taxon>Dinophyceae</taxon>
        <taxon>Suessiales</taxon>
        <taxon>Symbiodiniaceae</taxon>
        <taxon>Effrenium</taxon>
    </lineage>
</organism>
<reference evidence="1" key="1">
    <citation type="submission" date="2023-08" db="EMBL/GenBank/DDBJ databases">
        <authorList>
            <person name="Chen Y."/>
            <person name="Shah S."/>
            <person name="Dougan E. K."/>
            <person name="Thang M."/>
            <person name="Chan C."/>
        </authorList>
    </citation>
    <scope>NUCLEOTIDE SEQUENCE</scope>
</reference>
<evidence type="ECO:0000313" key="1">
    <source>
        <dbReference type="EMBL" id="CAJ1391932.1"/>
    </source>
</evidence>
<dbReference type="AlphaFoldDB" id="A0AA36N782"/>
<accession>A0AA36N782</accession>
<dbReference type="Proteomes" id="UP001178507">
    <property type="component" value="Unassembled WGS sequence"/>
</dbReference>
<name>A0AA36N782_9DINO</name>
<dbReference type="EMBL" id="CAUJNA010002228">
    <property type="protein sequence ID" value="CAJ1391932.1"/>
    <property type="molecule type" value="Genomic_DNA"/>
</dbReference>